<comment type="caution">
    <text evidence="3">The sequence shown here is derived from an EMBL/GenBank/DDBJ whole genome shotgun (WGS) entry which is preliminary data.</text>
</comment>
<keyword evidence="1" id="KW-0812">Transmembrane</keyword>
<feature type="transmembrane region" description="Helical" evidence="1">
    <location>
        <begin position="36"/>
        <end position="54"/>
    </location>
</feature>
<sequence length="143" mass="15383">MVLHRDSIAALFILLLVAGGWYDLQGVATDAAMFPRLILGAMGILAVVMFTTGLRRAAPDMPFVEHARNLAITVGLTALYIIAVEPVGYFPATFVFVAVLAFTLGLRRPLLVLASSAAFTGAVWLVFVAAFSRRLPPGFLFDN</sequence>
<keyword evidence="1" id="KW-0472">Membrane</keyword>
<name>A0A840AB35_9PROT</name>
<dbReference type="Pfam" id="PF07331">
    <property type="entry name" value="TctB"/>
    <property type="match status" value="1"/>
</dbReference>
<protein>
    <recommendedName>
        <fullName evidence="2">DUF1468 domain-containing protein</fullName>
    </recommendedName>
</protein>
<accession>A0A840AB35</accession>
<feature type="domain" description="DUF1468" evidence="2">
    <location>
        <begin position="8"/>
        <end position="136"/>
    </location>
</feature>
<organism evidence="3 4">
    <name type="scientific">Roseococcus suduntuyensis</name>
    <dbReference type="NCBI Taxonomy" id="455361"/>
    <lineage>
        <taxon>Bacteria</taxon>
        <taxon>Pseudomonadati</taxon>
        <taxon>Pseudomonadota</taxon>
        <taxon>Alphaproteobacteria</taxon>
        <taxon>Acetobacterales</taxon>
        <taxon>Roseomonadaceae</taxon>
        <taxon>Roseococcus</taxon>
    </lineage>
</organism>
<dbReference type="InterPro" id="IPR009936">
    <property type="entry name" value="DUF1468"/>
</dbReference>
<feature type="transmembrane region" description="Helical" evidence="1">
    <location>
        <begin position="66"/>
        <end position="83"/>
    </location>
</feature>
<reference evidence="3 4" key="1">
    <citation type="submission" date="2020-08" db="EMBL/GenBank/DDBJ databases">
        <title>Genomic Encyclopedia of Type Strains, Phase IV (KMG-IV): sequencing the most valuable type-strain genomes for metagenomic binning, comparative biology and taxonomic classification.</title>
        <authorList>
            <person name="Goeker M."/>
        </authorList>
    </citation>
    <scope>NUCLEOTIDE SEQUENCE [LARGE SCALE GENOMIC DNA]</scope>
    <source>
        <strain evidence="3 4">DSM 19979</strain>
    </source>
</reference>
<proteinExistence type="predicted"/>
<evidence type="ECO:0000313" key="4">
    <source>
        <dbReference type="Proteomes" id="UP000553193"/>
    </source>
</evidence>
<dbReference type="EMBL" id="JACIDJ010000001">
    <property type="protein sequence ID" value="MBB3897460.1"/>
    <property type="molecule type" value="Genomic_DNA"/>
</dbReference>
<evidence type="ECO:0000313" key="3">
    <source>
        <dbReference type="EMBL" id="MBB3897460.1"/>
    </source>
</evidence>
<keyword evidence="4" id="KW-1185">Reference proteome</keyword>
<keyword evidence="1" id="KW-1133">Transmembrane helix</keyword>
<dbReference type="Proteomes" id="UP000553193">
    <property type="component" value="Unassembled WGS sequence"/>
</dbReference>
<feature type="transmembrane region" description="Helical" evidence="1">
    <location>
        <begin position="89"/>
        <end position="106"/>
    </location>
</feature>
<gene>
    <name evidence="3" type="ORF">GGQ83_000886</name>
</gene>
<dbReference type="AlphaFoldDB" id="A0A840AB35"/>
<evidence type="ECO:0000256" key="1">
    <source>
        <dbReference type="SAM" id="Phobius"/>
    </source>
</evidence>
<feature type="transmembrane region" description="Helical" evidence="1">
    <location>
        <begin position="111"/>
        <end position="131"/>
    </location>
</feature>
<dbReference type="RefSeq" id="WP_184382375.1">
    <property type="nucleotide sequence ID" value="NZ_JACIDJ010000001.1"/>
</dbReference>
<evidence type="ECO:0000259" key="2">
    <source>
        <dbReference type="Pfam" id="PF07331"/>
    </source>
</evidence>